<accession>A0AAW1TG80</accession>
<dbReference type="InterPro" id="IPR011992">
    <property type="entry name" value="EF-hand-dom_pair"/>
</dbReference>
<evidence type="ECO:0000313" key="1">
    <source>
        <dbReference type="EMBL" id="KAK9867695.1"/>
    </source>
</evidence>
<comment type="caution">
    <text evidence="1">The sequence shown here is derived from an EMBL/GenBank/DDBJ whole genome shotgun (WGS) entry which is preliminary data.</text>
</comment>
<protein>
    <recommendedName>
        <fullName evidence="3">EF-hand domain-containing protein</fullName>
    </recommendedName>
</protein>
<dbReference type="AlphaFoldDB" id="A0AAW1TG80"/>
<organism evidence="1 2">
    <name type="scientific">Apatococcus fuscideae</name>
    <dbReference type="NCBI Taxonomy" id="2026836"/>
    <lineage>
        <taxon>Eukaryota</taxon>
        <taxon>Viridiplantae</taxon>
        <taxon>Chlorophyta</taxon>
        <taxon>core chlorophytes</taxon>
        <taxon>Trebouxiophyceae</taxon>
        <taxon>Chlorellales</taxon>
        <taxon>Chlorellaceae</taxon>
        <taxon>Apatococcus</taxon>
    </lineage>
</organism>
<evidence type="ECO:0008006" key="3">
    <source>
        <dbReference type="Google" id="ProtNLM"/>
    </source>
</evidence>
<sequence>MSGSKMTEEDKALVQKIFGLLDEGDTGEISKESAAVMLDSFGFQTNRLALPEGRLGLARILEIISGATSNASEQKDLVHAFRLFSDQPLPSRSISVPRLQTALASLRLASAREISKLVEQLELDTARLLNYHRLVQQYVYEQ</sequence>
<evidence type="ECO:0000313" key="2">
    <source>
        <dbReference type="Proteomes" id="UP001485043"/>
    </source>
</evidence>
<gene>
    <name evidence="1" type="ORF">WJX84_008148</name>
</gene>
<reference evidence="1 2" key="1">
    <citation type="journal article" date="2024" name="Nat. Commun.">
        <title>Phylogenomics reveals the evolutionary origins of lichenization in chlorophyte algae.</title>
        <authorList>
            <person name="Puginier C."/>
            <person name="Libourel C."/>
            <person name="Otte J."/>
            <person name="Skaloud P."/>
            <person name="Haon M."/>
            <person name="Grisel S."/>
            <person name="Petersen M."/>
            <person name="Berrin J.G."/>
            <person name="Delaux P.M."/>
            <person name="Dal Grande F."/>
            <person name="Keller J."/>
        </authorList>
    </citation>
    <scope>NUCLEOTIDE SEQUENCE [LARGE SCALE GENOMIC DNA]</scope>
    <source>
        <strain evidence="1 2">SAG 2523</strain>
    </source>
</reference>
<name>A0AAW1TG80_9CHLO</name>
<dbReference type="EMBL" id="JALJOV010000070">
    <property type="protein sequence ID" value="KAK9867695.1"/>
    <property type="molecule type" value="Genomic_DNA"/>
</dbReference>
<keyword evidence="2" id="KW-1185">Reference proteome</keyword>
<dbReference type="Gene3D" id="1.10.238.10">
    <property type="entry name" value="EF-hand"/>
    <property type="match status" value="1"/>
</dbReference>
<dbReference type="SUPFAM" id="SSF47473">
    <property type="entry name" value="EF-hand"/>
    <property type="match status" value="1"/>
</dbReference>
<proteinExistence type="predicted"/>
<dbReference type="Proteomes" id="UP001485043">
    <property type="component" value="Unassembled WGS sequence"/>
</dbReference>